<evidence type="ECO:0000313" key="2">
    <source>
        <dbReference type="WBParaSite" id="ES5_v2.g14068.t1"/>
    </source>
</evidence>
<sequence>MQYLNLHVLQKLFKPSRWIKGENEEFCVPLIAVYATTDRWCRSRSLPQNFHQIYRQQQNPFCSSAIYYS</sequence>
<name>A0AC34FA50_9BILA</name>
<dbReference type="Proteomes" id="UP000887579">
    <property type="component" value="Unplaced"/>
</dbReference>
<dbReference type="WBParaSite" id="ES5_v2.g14068.t1">
    <property type="protein sequence ID" value="ES5_v2.g14068.t1"/>
    <property type="gene ID" value="ES5_v2.g14068"/>
</dbReference>
<evidence type="ECO:0000313" key="1">
    <source>
        <dbReference type="Proteomes" id="UP000887579"/>
    </source>
</evidence>
<proteinExistence type="predicted"/>
<organism evidence="1 2">
    <name type="scientific">Panagrolaimus sp. ES5</name>
    <dbReference type="NCBI Taxonomy" id="591445"/>
    <lineage>
        <taxon>Eukaryota</taxon>
        <taxon>Metazoa</taxon>
        <taxon>Ecdysozoa</taxon>
        <taxon>Nematoda</taxon>
        <taxon>Chromadorea</taxon>
        <taxon>Rhabditida</taxon>
        <taxon>Tylenchina</taxon>
        <taxon>Panagrolaimomorpha</taxon>
        <taxon>Panagrolaimoidea</taxon>
        <taxon>Panagrolaimidae</taxon>
        <taxon>Panagrolaimus</taxon>
    </lineage>
</organism>
<accession>A0AC34FA50</accession>
<reference evidence="2" key="1">
    <citation type="submission" date="2022-11" db="UniProtKB">
        <authorList>
            <consortium name="WormBaseParasite"/>
        </authorList>
    </citation>
    <scope>IDENTIFICATION</scope>
</reference>
<protein>
    <submittedName>
        <fullName evidence="2">Uncharacterized protein</fullName>
    </submittedName>
</protein>